<evidence type="ECO:0008006" key="4">
    <source>
        <dbReference type="Google" id="ProtNLM"/>
    </source>
</evidence>
<keyword evidence="1" id="KW-0732">Signal</keyword>
<evidence type="ECO:0000313" key="3">
    <source>
        <dbReference type="Proteomes" id="UP000660611"/>
    </source>
</evidence>
<reference evidence="2" key="1">
    <citation type="submission" date="2021-01" db="EMBL/GenBank/DDBJ databases">
        <title>Whole genome shotgun sequence of Dactylosporangium siamense NBRC 106093.</title>
        <authorList>
            <person name="Komaki H."/>
            <person name="Tamura T."/>
        </authorList>
    </citation>
    <scope>NUCLEOTIDE SEQUENCE</scope>
    <source>
        <strain evidence="2">NBRC 106093</strain>
    </source>
</reference>
<proteinExistence type="predicted"/>
<evidence type="ECO:0000313" key="2">
    <source>
        <dbReference type="EMBL" id="GIG43322.1"/>
    </source>
</evidence>
<protein>
    <recommendedName>
        <fullName evidence="4">Lipoprotein</fullName>
    </recommendedName>
</protein>
<organism evidence="2 3">
    <name type="scientific">Dactylosporangium siamense</name>
    <dbReference type="NCBI Taxonomy" id="685454"/>
    <lineage>
        <taxon>Bacteria</taxon>
        <taxon>Bacillati</taxon>
        <taxon>Actinomycetota</taxon>
        <taxon>Actinomycetes</taxon>
        <taxon>Micromonosporales</taxon>
        <taxon>Micromonosporaceae</taxon>
        <taxon>Dactylosporangium</taxon>
    </lineage>
</organism>
<dbReference type="PROSITE" id="PS51257">
    <property type="entry name" value="PROKAR_LIPOPROTEIN"/>
    <property type="match status" value="1"/>
</dbReference>
<feature type="chain" id="PRO_5038744684" description="Lipoprotein" evidence="1">
    <location>
        <begin position="20"/>
        <end position="231"/>
    </location>
</feature>
<comment type="caution">
    <text evidence="2">The sequence shown here is derived from an EMBL/GenBank/DDBJ whole genome shotgun (WGS) entry which is preliminary data.</text>
</comment>
<keyword evidence="3" id="KW-1185">Reference proteome</keyword>
<feature type="signal peptide" evidence="1">
    <location>
        <begin position="1"/>
        <end position="19"/>
    </location>
</feature>
<dbReference type="AlphaFoldDB" id="A0A919PH91"/>
<sequence>MSRFRVLALVAALACASLAGCRSDPNVAAYLGGDTVTIDEVRSVAADLPFAAAQRGEVTGYVLGSMIIREVGGRLAAAGSLPLSRTTTPSAVAEYYDLPTDAPIVSLVTDTQNVLLTLAQSVTPVEPTRDQQRAAFDALYFPTGRPVSDRYTFEQVQYLLNRDSIGRMIALRRLLDEAVATSGITVNPRYAGLTYGLPVEVNLGQSGGPARASILVHLTVAPDSAGSFEEV</sequence>
<evidence type="ECO:0000256" key="1">
    <source>
        <dbReference type="SAM" id="SignalP"/>
    </source>
</evidence>
<dbReference type="EMBL" id="BONQ01000022">
    <property type="protein sequence ID" value="GIG43322.1"/>
    <property type="molecule type" value="Genomic_DNA"/>
</dbReference>
<dbReference type="Proteomes" id="UP000660611">
    <property type="component" value="Unassembled WGS sequence"/>
</dbReference>
<accession>A0A919PH91</accession>
<gene>
    <name evidence="2" type="ORF">Dsi01nite_013630</name>
</gene>
<dbReference type="RefSeq" id="WP_203845190.1">
    <property type="nucleotide sequence ID" value="NZ_BAAAVW010000004.1"/>
</dbReference>
<name>A0A919PH91_9ACTN</name>